<dbReference type="PANTHER" id="PTHR36305">
    <property type="entry name" value="PHOSPHATIDYLGLYCEROPHOSPHATASE A"/>
    <property type="match status" value="1"/>
</dbReference>
<dbReference type="InterPro" id="IPR007686">
    <property type="entry name" value="YutG/PgpA"/>
</dbReference>
<dbReference type="GO" id="GO:0006629">
    <property type="term" value="P:lipid metabolic process"/>
    <property type="evidence" value="ECO:0007669"/>
    <property type="project" value="InterPro"/>
</dbReference>
<name>A0A7L5E3X5_9SPHI</name>
<dbReference type="SUPFAM" id="SSF101307">
    <property type="entry name" value="YutG-like"/>
    <property type="match status" value="1"/>
</dbReference>
<dbReference type="RefSeq" id="WP_169607693.1">
    <property type="nucleotide sequence ID" value="NZ_CP051682.1"/>
</dbReference>
<dbReference type="Pfam" id="PF04608">
    <property type="entry name" value="PgpA"/>
    <property type="match status" value="1"/>
</dbReference>
<reference evidence="3 4" key="1">
    <citation type="submission" date="2020-04" db="EMBL/GenBank/DDBJ databases">
        <title>Genome sequencing of novel species.</title>
        <authorList>
            <person name="Heo J."/>
            <person name="Kim S.-J."/>
            <person name="Kim J.-S."/>
            <person name="Hong S.-B."/>
            <person name="Kwon S.-W."/>
        </authorList>
    </citation>
    <scope>NUCLEOTIDE SEQUENCE [LARGE SCALE GENOMIC DNA]</scope>
    <source>
        <strain evidence="3 4">F39-2</strain>
    </source>
</reference>
<dbReference type="CDD" id="cd06971">
    <property type="entry name" value="PgpA"/>
    <property type="match status" value="1"/>
</dbReference>
<organism evidence="3 4">
    <name type="scientific">Mucilaginibacter robiniae</name>
    <dbReference type="NCBI Taxonomy" id="2728022"/>
    <lineage>
        <taxon>Bacteria</taxon>
        <taxon>Pseudomonadati</taxon>
        <taxon>Bacteroidota</taxon>
        <taxon>Sphingobacteriia</taxon>
        <taxon>Sphingobacteriales</taxon>
        <taxon>Sphingobacteriaceae</taxon>
        <taxon>Mucilaginibacter</taxon>
    </lineage>
</organism>
<feature type="transmembrane region" description="Helical" evidence="1">
    <location>
        <begin position="6"/>
        <end position="30"/>
    </location>
</feature>
<evidence type="ECO:0000256" key="1">
    <source>
        <dbReference type="SAM" id="Phobius"/>
    </source>
</evidence>
<dbReference type="GO" id="GO:0008962">
    <property type="term" value="F:phosphatidylglycerophosphatase activity"/>
    <property type="evidence" value="ECO:0007669"/>
    <property type="project" value="InterPro"/>
</dbReference>
<keyword evidence="1" id="KW-1133">Transmembrane helix</keyword>
<sequence length="151" mass="16370">MNKIIASWFGIGYVKGGGTVAAVVTCLLVYGLAQAHALTASWMLPLITVLITAIGIHTGNQVEPDWGKDSYRVVIDEVAGQLITLLLVAINPLNLVIGLILFRFFDIVKPLYIRKMEALPKGTGVMMDDILAGVYANIVLHLILLAIQHYG</sequence>
<proteinExistence type="predicted"/>
<dbReference type="KEGG" id="mrob:HH214_11210"/>
<accession>A0A7L5E3X5</accession>
<dbReference type="PIRSF" id="PIRSF006162">
    <property type="entry name" value="PgpA"/>
    <property type="match status" value="1"/>
</dbReference>
<protein>
    <submittedName>
        <fullName evidence="3">Phosphatidylglycerophosphatase A</fullName>
    </submittedName>
</protein>
<dbReference type="InterPro" id="IPR026037">
    <property type="entry name" value="PgpA"/>
</dbReference>
<evidence type="ECO:0000313" key="3">
    <source>
        <dbReference type="EMBL" id="QJD96394.1"/>
    </source>
</evidence>
<dbReference type="EMBL" id="CP051682">
    <property type="protein sequence ID" value="QJD96394.1"/>
    <property type="molecule type" value="Genomic_DNA"/>
</dbReference>
<feature type="transmembrane region" description="Helical" evidence="1">
    <location>
        <begin position="126"/>
        <end position="147"/>
    </location>
</feature>
<dbReference type="PANTHER" id="PTHR36305:SF1">
    <property type="entry name" value="PHOSPHATIDYLGLYCEROPHOSPHATASE A"/>
    <property type="match status" value="1"/>
</dbReference>
<feature type="transmembrane region" description="Helical" evidence="1">
    <location>
        <begin position="78"/>
        <end position="105"/>
    </location>
</feature>
<keyword evidence="1" id="KW-0472">Membrane</keyword>
<feature type="domain" description="YutG/PgpA" evidence="2">
    <location>
        <begin position="4"/>
        <end position="143"/>
    </location>
</feature>
<dbReference type="AlphaFoldDB" id="A0A7L5E3X5"/>
<keyword evidence="4" id="KW-1185">Reference proteome</keyword>
<keyword evidence="1" id="KW-0812">Transmembrane</keyword>
<gene>
    <name evidence="3" type="ORF">HH214_11210</name>
</gene>
<dbReference type="Proteomes" id="UP000503278">
    <property type="component" value="Chromosome"/>
</dbReference>
<evidence type="ECO:0000313" key="4">
    <source>
        <dbReference type="Proteomes" id="UP000503278"/>
    </source>
</evidence>
<feature type="transmembrane region" description="Helical" evidence="1">
    <location>
        <begin position="37"/>
        <end position="58"/>
    </location>
</feature>
<evidence type="ECO:0000259" key="2">
    <source>
        <dbReference type="Pfam" id="PF04608"/>
    </source>
</evidence>
<dbReference type="InterPro" id="IPR036681">
    <property type="entry name" value="PgpA-like_sf"/>
</dbReference>